<gene>
    <name evidence="1" type="ORF">KUF71_008603</name>
</gene>
<dbReference type="Gene3D" id="2.20.20.160">
    <property type="match status" value="2"/>
</dbReference>
<organism evidence="1 2">
    <name type="scientific">Frankliniella fusca</name>
    <dbReference type="NCBI Taxonomy" id="407009"/>
    <lineage>
        <taxon>Eukaryota</taxon>
        <taxon>Metazoa</taxon>
        <taxon>Ecdysozoa</taxon>
        <taxon>Arthropoda</taxon>
        <taxon>Hexapoda</taxon>
        <taxon>Insecta</taxon>
        <taxon>Pterygota</taxon>
        <taxon>Neoptera</taxon>
        <taxon>Paraneoptera</taxon>
        <taxon>Thysanoptera</taxon>
        <taxon>Terebrantia</taxon>
        <taxon>Thripoidea</taxon>
        <taxon>Thripidae</taxon>
        <taxon>Frankliniella</taxon>
    </lineage>
</organism>
<proteinExistence type="predicted"/>
<keyword evidence="2" id="KW-1185">Reference proteome</keyword>
<reference evidence="1" key="2">
    <citation type="journal article" date="2023" name="BMC Genomics">
        <title>Pest status, molecular evolution, and epigenetic factors derived from the genome assembly of Frankliniella fusca, a thysanopteran phytovirus vector.</title>
        <authorList>
            <person name="Catto M.A."/>
            <person name="Labadie P.E."/>
            <person name="Jacobson A.L."/>
            <person name="Kennedy G.G."/>
            <person name="Srinivasan R."/>
            <person name="Hunt B.G."/>
        </authorList>
    </citation>
    <scope>NUCLEOTIDE SEQUENCE</scope>
    <source>
        <strain evidence="1">PL_HMW_Pooled</strain>
    </source>
</reference>
<dbReference type="Proteomes" id="UP001219518">
    <property type="component" value="Unassembled WGS sequence"/>
</dbReference>
<reference evidence="1" key="1">
    <citation type="submission" date="2021-07" db="EMBL/GenBank/DDBJ databases">
        <authorList>
            <person name="Catto M.A."/>
            <person name="Jacobson A."/>
            <person name="Kennedy G."/>
            <person name="Labadie P."/>
            <person name="Hunt B.G."/>
            <person name="Srinivasan R."/>
        </authorList>
    </citation>
    <scope>NUCLEOTIDE SEQUENCE</scope>
    <source>
        <strain evidence="1">PL_HMW_Pooled</strain>
        <tissue evidence="1">Head</tissue>
    </source>
</reference>
<dbReference type="Gene3D" id="2.20.20.150">
    <property type="match status" value="1"/>
</dbReference>
<evidence type="ECO:0000313" key="1">
    <source>
        <dbReference type="EMBL" id="KAK3919476.1"/>
    </source>
</evidence>
<name>A0AAE1LGM2_9NEOP</name>
<sequence length="212" mass="23968">MTLRSPSEAELPECAEGAVCSKLDVYEKPWLERQCRCPGQQACPAHLSPNDGHTIVDKTRQLKMCDPVKKLPKCRYFRDVTWTLVSGAYPGNATQQVVHCHCPRGSVAYLVKRQAYTEDLDGSPRYKYSFACSPQSRLRCQRKEPCRLFTVRRRQDLLDGALEALDEVNTNSLCGCPHNHYCPTHHSDPGVIQGNTYQDDSVRTYSGYCLPL</sequence>
<protein>
    <submittedName>
        <fullName evidence="1">Protein giant-lens</fullName>
    </submittedName>
</protein>
<dbReference type="EMBL" id="JAHWGI010000979">
    <property type="protein sequence ID" value="KAK3919476.1"/>
    <property type="molecule type" value="Genomic_DNA"/>
</dbReference>
<accession>A0AAE1LGM2</accession>
<dbReference type="AlphaFoldDB" id="A0AAE1LGM2"/>
<comment type="caution">
    <text evidence="1">The sequence shown here is derived from an EMBL/GenBank/DDBJ whole genome shotgun (WGS) entry which is preliminary data.</text>
</comment>
<evidence type="ECO:0000313" key="2">
    <source>
        <dbReference type="Proteomes" id="UP001219518"/>
    </source>
</evidence>
<dbReference type="Pfam" id="PF11581">
    <property type="entry name" value="Argos"/>
    <property type="match status" value="1"/>
</dbReference>
<dbReference type="InterPro" id="IPR021633">
    <property type="entry name" value="Argos"/>
</dbReference>